<evidence type="ECO:0000313" key="3">
    <source>
        <dbReference type="EMBL" id="TKJ81796.1"/>
    </source>
</evidence>
<evidence type="ECO:0000313" key="2">
    <source>
        <dbReference type="EMBL" id="MBD8109403.1"/>
    </source>
</evidence>
<name>A0A4U3EQ81_9GAMM</name>
<accession>A0A4U3EQ81</accession>
<dbReference type="RefSeq" id="WP_062749683.1">
    <property type="nucleotide sequence ID" value="NZ_CP123752.1"/>
</dbReference>
<dbReference type="Pfam" id="PF09204">
    <property type="entry name" value="Colicin_immun"/>
    <property type="match status" value="1"/>
</dbReference>
<evidence type="ECO:0000313" key="5">
    <source>
        <dbReference type="Proteomes" id="UP000661012"/>
    </source>
</evidence>
<sequence>MSYLLLEFARSFGAERLSAATFAEAYIELWRIERDSKNILNYDEKISECLSTIFCMADMYNPDEDREEYEFNDEQLRGEINKLITTYINK</sequence>
<dbReference type="Gene3D" id="1.20.120.650">
    <property type="entry name" value="Colicin D"/>
    <property type="match status" value="1"/>
</dbReference>
<dbReference type="GO" id="GO:0015643">
    <property type="term" value="F:toxic substance binding"/>
    <property type="evidence" value="ECO:0007669"/>
    <property type="project" value="InterPro"/>
</dbReference>
<dbReference type="OrthoDB" id="8595941at2"/>
<dbReference type="InterPro" id="IPR036471">
    <property type="entry name" value="Colicin_D_sf"/>
</dbReference>
<proteinExistence type="predicted"/>
<organism evidence="3 4">
    <name type="scientific">Erwinia persicina</name>
    <dbReference type="NCBI Taxonomy" id="55211"/>
    <lineage>
        <taxon>Bacteria</taxon>
        <taxon>Pseudomonadati</taxon>
        <taxon>Pseudomonadota</taxon>
        <taxon>Gammaproteobacteria</taxon>
        <taxon>Enterobacterales</taxon>
        <taxon>Erwiniaceae</taxon>
        <taxon>Erwinia</taxon>
    </lineage>
</organism>
<dbReference type="EMBL" id="QGAC01000065">
    <property type="protein sequence ID" value="TKJ81796.1"/>
    <property type="molecule type" value="Genomic_DNA"/>
</dbReference>
<comment type="caution">
    <text evidence="3">The sequence shown here is derived from an EMBL/GenBank/DDBJ whole genome shotgun (WGS) entry which is preliminary data.</text>
</comment>
<evidence type="ECO:0000313" key="4">
    <source>
        <dbReference type="Proteomes" id="UP000306393"/>
    </source>
</evidence>
<reference evidence="3 4" key="1">
    <citation type="journal article" date="2019" name="Sci. Rep.">
        <title>Differences in resource use lead to coexistence of seed-transmitted microbial populations.</title>
        <authorList>
            <person name="Torres-Cortes G."/>
            <person name="Garcia B.J."/>
            <person name="Compant S."/>
            <person name="Rezki S."/>
            <person name="Jones P."/>
            <person name="Preveaux A."/>
            <person name="Briand M."/>
            <person name="Roulet A."/>
            <person name="Bouchez O."/>
            <person name="Jacobson D."/>
            <person name="Barret M."/>
        </authorList>
    </citation>
    <scope>NUCLEOTIDE SEQUENCE [LARGE SCALE GENOMIC DNA]</scope>
    <source>
        <strain evidence="3 4">CFBP13511</strain>
    </source>
</reference>
<dbReference type="InterPro" id="IPR015287">
    <property type="entry name" value="Colicin_D_immunity_dom"/>
</dbReference>
<dbReference type="GO" id="GO:0030153">
    <property type="term" value="P:bacteriocin immunity"/>
    <property type="evidence" value="ECO:0007669"/>
    <property type="project" value="InterPro"/>
</dbReference>
<dbReference type="AlphaFoldDB" id="A0A4U3EQ81"/>
<reference evidence="2 5" key="2">
    <citation type="journal article" date="2020" name="FEMS Microbiol. Ecol.">
        <title>Temporal dynamics of bacterial communities during seed development and maturation.</title>
        <authorList>
            <person name="Chesneau G."/>
            <person name="Torres-Cortes G."/>
            <person name="Briand M."/>
            <person name="Darrasse A."/>
            <person name="Preveaux A."/>
            <person name="Marais C."/>
            <person name="Jacques M.A."/>
            <person name="Shade A."/>
            <person name="Barret M."/>
        </authorList>
    </citation>
    <scope>NUCLEOTIDE SEQUENCE [LARGE SCALE GENOMIC DNA]</scope>
    <source>
        <strain evidence="2 5">CFBP13732</strain>
    </source>
</reference>
<protein>
    <submittedName>
        <fullName evidence="3">Colicin immunity protein</fullName>
    </submittedName>
</protein>
<gene>
    <name evidence="3" type="ORF">EpCFBP13511_24245</name>
    <name evidence="2" type="ORF">IFT93_23910</name>
</gene>
<dbReference type="EMBL" id="JACYNN010000057">
    <property type="protein sequence ID" value="MBD8109403.1"/>
    <property type="molecule type" value="Genomic_DNA"/>
</dbReference>
<dbReference type="Proteomes" id="UP000661012">
    <property type="component" value="Unassembled WGS sequence"/>
</dbReference>
<dbReference type="SUPFAM" id="SSF101125">
    <property type="entry name" value="Colicin D immunity protein"/>
    <property type="match status" value="1"/>
</dbReference>
<evidence type="ECO:0000259" key="1">
    <source>
        <dbReference type="Pfam" id="PF09204"/>
    </source>
</evidence>
<dbReference type="Proteomes" id="UP000306393">
    <property type="component" value="Unassembled WGS sequence"/>
</dbReference>
<feature type="domain" description="Colicin D immunity protein" evidence="1">
    <location>
        <begin position="1"/>
        <end position="85"/>
    </location>
</feature>
<keyword evidence="5" id="KW-1185">Reference proteome</keyword>